<evidence type="ECO:0000313" key="2">
    <source>
        <dbReference type="Proteomes" id="UP000266292"/>
    </source>
</evidence>
<dbReference type="RefSeq" id="WP_025604395.1">
    <property type="nucleotide sequence ID" value="NZ_CP021235.1"/>
</dbReference>
<dbReference type="Proteomes" id="UP000266292">
    <property type="component" value="Chromosome"/>
</dbReference>
<reference evidence="2" key="1">
    <citation type="submission" date="2017-05" db="EMBL/GenBank/DDBJ databases">
        <authorList>
            <person name="Ray J."/>
            <person name="Price M."/>
            <person name="Deutschbauer A."/>
        </authorList>
    </citation>
    <scope>NUCLEOTIDE SEQUENCE [LARGE SCALE GENOMIC DNA]</scope>
    <source>
        <strain evidence="2">DSM 19842</strain>
    </source>
</reference>
<dbReference type="KEGG" id="pact:CA264_02800"/>
<gene>
    <name evidence="1" type="ORF">CA264_02800</name>
</gene>
<dbReference type="EMBL" id="CP021235">
    <property type="protein sequence ID" value="ARS34456.1"/>
    <property type="molecule type" value="Genomic_DNA"/>
</dbReference>
<dbReference type="STRING" id="709015.GCA_000472485_00554"/>
<dbReference type="AlphaFoldDB" id="A0A1X9YNJ6"/>
<dbReference type="OrthoDB" id="853755at2"/>
<organism evidence="1 2">
    <name type="scientific">Pontibacter actiniarum</name>
    <dbReference type="NCBI Taxonomy" id="323450"/>
    <lineage>
        <taxon>Bacteria</taxon>
        <taxon>Pseudomonadati</taxon>
        <taxon>Bacteroidota</taxon>
        <taxon>Cytophagia</taxon>
        <taxon>Cytophagales</taxon>
        <taxon>Hymenobacteraceae</taxon>
        <taxon>Pontibacter</taxon>
    </lineage>
</organism>
<keyword evidence="2" id="KW-1185">Reference proteome</keyword>
<sequence length="69" mass="8174">MNLEQEVLKDKNLMELTATVKAHMQLGWKPKGKIMEHKGGFALEMERPLEVRWLRPIGLRSWVAWPKYK</sequence>
<name>A0A1X9YNJ6_9BACT</name>
<protein>
    <submittedName>
        <fullName evidence="1">Uncharacterized protein</fullName>
    </submittedName>
</protein>
<accession>A0A1X9YNJ6</accession>
<evidence type="ECO:0000313" key="1">
    <source>
        <dbReference type="EMBL" id="ARS34456.1"/>
    </source>
</evidence>
<proteinExistence type="predicted"/>